<dbReference type="KEGG" id="cqu:CpipJ_CPIJ019246"/>
<evidence type="ECO:0000313" key="2">
    <source>
        <dbReference type="EMBL" id="EDS31092.1"/>
    </source>
</evidence>
<organism>
    <name type="scientific">Culex quinquefasciatus</name>
    <name type="common">Southern house mosquito</name>
    <name type="synonym">Culex pungens</name>
    <dbReference type="NCBI Taxonomy" id="7176"/>
    <lineage>
        <taxon>Eukaryota</taxon>
        <taxon>Metazoa</taxon>
        <taxon>Ecdysozoa</taxon>
        <taxon>Arthropoda</taxon>
        <taxon>Hexapoda</taxon>
        <taxon>Insecta</taxon>
        <taxon>Pterygota</taxon>
        <taxon>Neoptera</taxon>
        <taxon>Endopterygota</taxon>
        <taxon>Diptera</taxon>
        <taxon>Nematocera</taxon>
        <taxon>Culicoidea</taxon>
        <taxon>Culicidae</taxon>
        <taxon>Culicinae</taxon>
        <taxon>Culicini</taxon>
        <taxon>Culex</taxon>
        <taxon>Culex</taxon>
    </lineage>
</organism>
<evidence type="ECO:0000256" key="1">
    <source>
        <dbReference type="SAM" id="MobiDB-lite"/>
    </source>
</evidence>
<dbReference type="Proteomes" id="UP000002320">
    <property type="component" value="Unassembled WGS sequence"/>
</dbReference>
<accession>B0XK13</accession>
<dbReference type="OrthoDB" id="10264655at2759"/>
<evidence type="ECO:0000313" key="3">
    <source>
        <dbReference type="EnsemblMetazoa" id="CPIJ019246-PA"/>
    </source>
</evidence>
<dbReference type="VEuPathDB" id="VectorBase:CQUJHB000847"/>
<dbReference type="EnsemblMetazoa" id="CPIJ019246-RA">
    <property type="protein sequence ID" value="CPIJ019246-PA"/>
    <property type="gene ID" value="CPIJ019246"/>
</dbReference>
<dbReference type="AlphaFoldDB" id="B0XK13"/>
<proteinExistence type="predicted"/>
<dbReference type="EMBL" id="DS233673">
    <property type="protein sequence ID" value="EDS31092.1"/>
    <property type="molecule type" value="Genomic_DNA"/>
</dbReference>
<dbReference type="HOGENOM" id="CLU_1478593_0_0_1"/>
<feature type="non-terminal residue" evidence="2">
    <location>
        <position position="1"/>
    </location>
</feature>
<sequence>RKSLSPPVPKPLVSPIQPKSKTPPIVHSGSPSHAALAAMGPMFGIQMKPESSGYSKKLQEPRPKKTSQKSPRSSNNNSLLDLSSSPTGPMSAATTAATTSPSAMDKAKEQAAAMNMLMMNSNAQKQIHMNNYLTELAKLNNQNMMMPQMVGLQPNPVFNQMMQALYLQQYCRMSKASSDNLDK</sequence>
<dbReference type="STRING" id="7176.B0XK13"/>
<gene>
    <name evidence="3" type="primary">6053998</name>
    <name evidence="2" type="ORF">CpipJ_CPIJ019246</name>
</gene>
<feature type="compositionally biased region" description="Low complexity" evidence="1">
    <location>
        <begin position="73"/>
        <end position="103"/>
    </location>
</feature>
<feature type="region of interest" description="Disordered" evidence="1">
    <location>
        <begin position="1"/>
        <end position="107"/>
    </location>
</feature>
<keyword evidence="4" id="KW-1185">Reference proteome</keyword>
<dbReference type="VEuPathDB" id="VectorBase:CPIJ019246"/>
<feature type="compositionally biased region" description="Pro residues" evidence="1">
    <location>
        <begin position="1"/>
        <end position="12"/>
    </location>
</feature>
<reference evidence="3" key="2">
    <citation type="submission" date="2020-05" db="UniProtKB">
        <authorList>
            <consortium name="EnsemblMetazoa"/>
        </authorList>
    </citation>
    <scope>IDENTIFICATION</scope>
    <source>
        <strain evidence="3">JHB</strain>
    </source>
</reference>
<protein>
    <submittedName>
        <fullName evidence="2 3">Posterior sex combs protein</fullName>
    </submittedName>
</protein>
<evidence type="ECO:0000313" key="4">
    <source>
        <dbReference type="Proteomes" id="UP000002320"/>
    </source>
</evidence>
<reference evidence="2" key="1">
    <citation type="submission" date="2007-03" db="EMBL/GenBank/DDBJ databases">
        <title>Annotation of Culex pipiens quinquefasciatus.</title>
        <authorList>
            <consortium name="The Broad Institute Genome Sequencing Platform"/>
            <person name="Atkinson P.W."/>
            <person name="Hemingway J."/>
            <person name="Christensen B.M."/>
            <person name="Higgs S."/>
            <person name="Kodira C."/>
            <person name="Hannick L."/>
            <person name="Megy K."/>
            <person name="O'Leary S."/>
            <person name="Pearson M."/>
            <person name="Haas B.J."/>
            <person name="Mauceli E."/>
            <person name="Wortman J.R."/>
            <person name="Lee N.H."/>
            <person name="Guigo R."/>
            <person name="Stanke M."/>
            <person name="Alvarado L."/>
            <person name="Amedeo P."/>
            <person name="Antoine C.H."/>
            <person name="Arensburger P."/>
            <person name="Bidwell S.L."/>
            <person name="Crawford M."/>
            <person name="Camaro F."/>
            <person name="Devon K."/>
            <person name="Engels R."/>
            <person name="Hammond M."/>
            <person name="Howarth C."/>
            <person name="Koehrsen M."/>
            <person name="Lawson D."/>
            <person name="Montgomery P."/>
            <person name="Nene V."/>
            <person name="Nusbaum C."/>
            <person name="Puiu D."/>
            <person name="Romero-Severson J."/>
            <person name="Severson D.W."/>
            <person name="Shumway M."/>
            <person name="Sisk P."/>
            <person name="Stolte C."/>
            <person name="Zeng Q."/>
            <person name="Eisenstadt E."/>
            <person name="Fraser-Liggett C."/>
            <person name="Strausberg R."/>
            <person name="Galagan J."/>
            <person name="Birren B."/>
            <person name="Collins F.H."/>
        </authorList>
    </citation>
    <scope>NUCLEOTIDE SEQUENCE [LARGE SCALE GENOMIC DNA]</scope>
    <source>
        <strain evidence="2">JHB</strain>
    </source>
</reference>
<name>B0XK13_CULQU</name>